<feature type="domain" description="DDE Tnp4" evidence="8">
    <location>
        <begin position="176"/>
        <end position="243"/>
    </location>
</feature>
<evidence type="ECO:0000259" key="8">
    <source>
        <dbReference type="Pfam" id="PF13359"/>
    </source>
</evidence>
<keyword evidence="4" id="KW-0540">Nuclease</keyword>
<dbReference type="GO" id="GO:0004518">
    <property type="term" value="F:nuclease activity"/>
    <property type="evidence" value="ECO:0007669"/>
    <property type="project" value="UniProtKB-KW"/>
</dbReference>
<dbReference type="GO" id="GO:0046872">
    <property type="term" value="F:metal ion binding"/>
    <property type="evidence" value="ECO:0007669"/>
    <property type="project" value="UniProtKB-KW"/>
</dbReference>
<comment type="caution">
    <text evidence="9">The sequence shown here is derived from an EMBL/GenBank/DDBJ whole genome shotgun (WGS) entry which is preliminary data.</text>
</comment>
<dbReference type="InterPro" id="IPR027806">
    <property type="entry name" value="HARBI1_dom"/>
</dbReference>
<keyword evidence="10" id="KW-1185">Reference proteome</keyword>
<dbReference type="AlphaFoldDB" id="A0AAE1Q1N3"/>
<proteinExistence type="inferred from homology"/>
<evidence type="ECO:0000256" key="2">
    <source>
        <dbReference type="ARBA" id="ARBA00004123"/>
    </source>
</evidence>
<dbReference type="GO" id="GO:0016787">
    <property type="term" value="F:hydrolase activity"/>
    <property type="evidence" value="ECO:0007669"/>
    <property type="project" value="UniProtKB-KW"/>
</dbReference>
<dbReference type="InterPro" id="IPR045249">
    <property type="entry name" value="HARBI1-like"/>
</dbReference>
<evidence type="ECO:0000313" key="10">
    <source>
        <dbReference type="Proteomes" id="UP001292094"/>
    </source>
</evidence>
<accession>A0AAE1Q1N3</accession>
<dbReference type="GO" id="GO:0005634">
    <property type="term" value="C:nucleus"/>
    <property type="evidence" value="ECO:0007669"/>
    <property type="project" value="UniProtKB-SubCell"/>
</dbReference>
<keyword evidence="7" id="KW-0539">Nucleus</keyword>
<evidence type="ECO:0000256" key="3">
    <source>
        <dbReference type="ARBA" id="ARBA00006958"/>
    </source>
</evidence>
<reference evidence="9" key="1">
    <citation type="submission" date="2023-11" db="EMBL/GenBank/DDBJ databases">
        <title>Genome assemblies of two species of porcelain crab, Petrolisthes cinctipes and Petrolisthes manimaculis (Anomura: Porcellanidae).</title>
        <authorList>
            <person name="Angst P."/>
        </authorList>
    </citation>
    <scope>NUCLEOTIDE SEQUENCE</scope>
    <source>
        <strain evidence="9">PB745_02</strain>
        <tissue evidence="9">Gill</tissue>
    </source>
</reference>
<keyword evidence="6" id="KW-0378">Hydrolase</keyword>
<comment type="similarity">
    <text evidence="3">Belongs to the HARBI1 family.</text>
</comment>
<protein>
    <recommendedName>
        <fullName evidence="8">DDE Tnp4 domain-containing protein</fullName>
    </recommendedName>
</protein>
<dbReference type="PANTHER" id="PTHR22930:SF269">
    <property type="entry name" value="NUCLEASE HARBI1-LIKE PROTEIN"/>
    <property type="match status" value="1"/>
</dbReference>
<comment type="subcellular location">
    <subcellularLocation>
        <location evidence="2">Nucleus</location>
    </subcellularLocation>
</comment>
<sequence length="276" mass="32013">MLIPDKKKMDVDDSTLELCLANALVATNLLSLMHTRNMKKKKKARRHWVKPWMARKSKNVFNNLLKEMCLEDQQAFYDYHRMHRKNFAEFLELVSPAQRLSITLRYLATGESRRSLEFQYRTSHCLISSIIPETCDAIFTSLKNDYLKLPTSSEEWQQVASVFSSVWNFPMCIGALDGKRVLIRKPSNSGSEYFDYKTHHSIIMLALVDANYKFLYVDIGAQGRASDAGVWDKCNLREYLEEKRLQECGREHHVDLRAFKELVGVIAMMLKMSGIT</sequence>
<gene>
    <name evidence="9" type="ORF">Pmani_010963</name>
</gene>
<dbReference type="PANTHER" id="PTHR22930">
    <property type="match status" value="1"/>
</dbReference>
<evidence type="ECO:0000313" key="9">
    <source>
        <dbReference type="EMBL" id="KAK4318011.1"/>
    </source>
</evidence>
<evidence type="ECO:0000256" key="4">
    <source>
        <dbReference type="ARBA" id="ARBA00022722"/>
    </source>
</evidence>
<dbReference type="EMBL" id="JAWZYT010000875">
    <property type="protein sequence ID" value="KAK4318011.1"/>
    <property type="molecule type" value="Genomic_DNA"/>
</dbReference>
<organism evidence="9 10">
    <name type="scientific">Petrolisthes manimaculis</name>
    <dbReference type="NCBI Taxonomy" id="1843537"/>
    <lineage>
        <taxon>Eukaryota</taxon>
        <taxon>Metazoa</taxon>
        <taxon>Ecdysozoa</taxon>
        <taxon>Arthropoda</taxon>
        <taxon>Crustacea</taxon>
        <taxon>Multicrustacea</taxon>
        <taxon>Malacostraca</taxon>
        <taxon>Eumalacostraca</taxon>
        <taxon>Eucarida</taxon>
        <taxon>Decapoda</taxon>
        <taxon>Pleocyemata</taxon>
        <taxon>Anomura</taxon>
        <taxon>Galatheoidea</taxon>
        <taxon>Porcellanidae</taxon>
        <taxon>Petrolisthes</taxon>
    </lineage>
</organism>
<dbReference type="Pfam" id="PF13359">
    <property type="entry name" value="DDE_Tnp_4"/>
    <property type="match status" value="1"/>
</dbReference>
<evidence type="ECO:0000256" key="6">
    <source>
        <dbReference type="ARBA" id="ARBA00022801"/>
    </source>
</evidence>
<name>A0AAE1Q1N3_9EUCA</name>
<dbReference type="Proteomes" id="UP001292094">
    <property type="component" value="Unassembled WGS sequence"/>
</dbReference>
<comment type="cofactor">
    <cofactor evidence="1">
        <name>a divalent metal cation</name>
        <dbReference type="ChEBI" id="CHEBI:60240"/>
    </cofactor>
</comment>
<evidence type="ECO:0000256" key="1">
    <source>
        <dbReference type="ARBA" id="ARBA00001968"/>
    </source>
</evidence>
<keyword evidence="5" id="KW-0479">Metal-binding</keyword>
<evidence type="ECO:0000256" key="7">
    <source>
        <dbReference type="ARBA" id="ARBA00023242"/>
    </source>
</evidence>
<evidence type="ECO:0000256" key="5">
    <source>
        <dbReference type="ARBA" id="ARBA00022723"/>
    </source>
</evidence>